<dbReference type="EMBL" id="JAUSUO010000008">
    <property type="protein sequence ID" value="MDQ0344262.1"/>
    <property type="molecule type" value="Genomic_DNA"/>
</dbReference>
<accession>A0ABU0D7A6</accession>
<sequence length="52" mass="6259">MDLNTKYQELGHWAKTLLDLHNEDPNEYRAEKIVNALNKRYLKLGFKPREDE</sequence>
<evidence type="ECO:0000313" key="2">
    <source>
        <dbReference type="Proteomes" id="UP001232343"/>
    </source>
</evidence>
<protein>
    <submittedName>
        <fullName evidence="1">Uncharacterized protein</fullName>
    </submittedName>
</protein>
<evidence type="ECO:0000313" key="1">
    <source>
        <dbReference type="EMBL" id="MDQ0344262.1"/>
    </source>
</evidence>
<organism evidence="1 2">
    <name type="scientific">Lederbergia wuyishanensis</name>
    <dbReference type="NCBI Taxonomy" id="1347903"/>
    <lineage>
        <taxon>Bacteria</taxon>
        <taxon>Bacillati</taxon>
        <taxon>Bacillota</taxon>
        <taxon>Bacilli</taxon>
        <taxon>Bacillales</taxon>
        <taxon>Bacillaceae</taxon>
        <taxon>Lederbergia</taxon>
    </lineage>
</organism>
<reference evidence="1 2" key="1">
    <citation type="submission" date="2023-07" db="EMBL/GenBank/DDBJ databases">
        <title>Genomic Encyclopedia of Type Strains, Phase IV (KMG-IV): sequencing the most valuable type-strain genomes for metagenomic binning, comparative biology and taxonomic classification.</title>
        <authorList>
            <person name="Goeker M."/>
        </authorList>
    </citation>
    <scope>NUCLEOTIDE SEQUENCE [LARGE SCALE GENOMIC DNA]</scope>
    <source>
        <strain evidence="1 2">DSM 27848</strain>
    </source>
</reference>
<proteinExistence type="predicted"/>
<comment type="caution">
    <text evidence="1">The sequence shown here is derived from an EMBL/GenBank/DDBJ whole genome shotgun (WGS) entry which is preliminary data.</text>
</comment>
<dbReference type="RefSeq" id="WP_244682530.1">
    <property type="nucleotide sequence ID" value="NZ_JALIRM010000011.1"/>
</dbReference>
<gene>
    <name evidence="1" type="ORF">J2S14_003103</name>
</gene>
<dbReference type="Proteomes" id="UP001232343">
    <property type="component" value="Unassembled WGS sequence"/>
</dbReference>
<name>A0ABU0D7A6_9BACI</name>
<keyword evidence="2" id="KW-1185">Reference proteome</keyword>